<evidence type="ECO:0000256" key="2">
    <source>
        <dbReference type="ARBA" id="ARBA00022598"/>
    </source>
</evidence>
<dbReference type="Pfam" id="PF13193">
    <property type="entry name" value="AMP-binding_C"/>
    <property type="match status" value="1"/>
</dbReference>
<comment type="function">
    <text evidence="6">Catalyzes the conversion of acetate into acetyl-CoA (AcCoA), an essential intermediate at the junction of anabolic and catabolic pathways. AcsA undergoes a two-step reaction. In the first half reaction, AcsA combines acetate with ATP to form acetyl-adenylate (AcAMP) intermediate. In the second half reaction, it can then transfer the acetyl group from AcAMP to the sulfhydryl group of CoA, forming the product AcCoA.</text>
</comment>
<feature type="domain" description="AMP-binding enzyme C-terminal" evidence="8">
    <location>
        <begin position="543"/>
        <end position="621"/>
    </location>
</feature>
<dbReference type="GO" id="GO:0003987">
    <property type="term" value="F:acetate-CoA ligase activity"/>
    <property type="evidence" value="ECO:0007669"/>
    <property type="project" value="UniProtKB-EC"/>
</dbReference>
<dbReference type="CDD" id="cd05966">
    <property type="entry name" value="ACS"/>
    <property type="match status" value="1"/>
</dbReference>
<evidence type="ECO:0000256" key="4">
    <source>
        <dbReference type="ARBA" id="ARBA00022840"/>
    </source>
</evidence>
<dbReference type="HAMAP" id="MF_01123">
    <property type="entry name" value="Ac_CoA_synth"/>
    <property type="match status" value="1"/>
</dbReference>
<dbReference type="Gene3D" id="3.30.300.30">
    <property type="match status" value="1"/>
</dbReference>
<keyword evidence="6" id="KW-0479">Metal-binding</keyword>
<dbReference type="InterPro" id="IPR042099">
    <property type="entry name" value="ANL_N_sf"/>
</dbReference>
<dbReference type="Pfam" id="PF16177">
    <property type="entry name" value="ACAS_N"/>
    <property type="match status" value="1"/>
</dbReference>
<keyword evidence="11" id="KW-1185">Reference proteome</keyword>
<keyword evidence="3 6" id="KW-0547">Nucleotide-binding</keyword>
<feature type="modified residue" description="N6-acetyllysine" evidence="6">
    <location>
        <position position="621"/>
    </location>
</feature>
<evidence type="ECO:0000313" key="11">
    <source>
        <dbReference type="Proteomes" id="UP001374803"/>
    </source>
</evidence>
<evidence type="ECO:0000259" key="8">
    <source>
        <dbReference type="Pfam" id="PF13193"/>
    </source>
</evidence>
<dbReference type="EC" id="6.2.1.1" evidence="6"/>
<comment type="catalytic activity">
    <reaction evidence="6">
        <text>acetate + ATP + CoA = acetyl-CoA + AMP + diphosphate</text>
        <dbReference type="Rhea" id="RHEA:23176"/>
        <dbReference type="ChEBI" id="CHEBI:30089"/>
        <dbReference type="ChEBI" id="CHEBI:30616"/>
        <dbReference type="ChEBI" id="CHEBI:33019"/>
        <dbReference type="ChEBI" id="CHEBI:57287"/>
        <dbReference type="ChEBI" id="CHEBI:57288"/>
        <dbReference type="ChEBI" id="CHEBI:456215"/>
        <dbReference type="EC" id="6.2.1.1"/>
    </reaction>
</comment>
<dbReference type="EMBL" id="CP089983">
    <property type="protein sequence ID" value="WXB02520.1"/>
    <property type="molecule type" value="Genomic_DNA"/>
</dbReference>
<gene>
    <name evidence="10" type="primary">acs</name>
    <name evidence="6" type="synonym">acsA</name>
    <name evidence="10" type="ORF">LVJ94_37095</name>
</gene>
<evidence type="ECO:0000256" key="3">
    <source>
        <dbReference type="ARBA" id="ARBA00022741"/>
    </source>
</evidence>
<dbReference type="InterPro" id="IPR000873">
    <property type="entry name" value="AMP-dep_synth/lig_dom"/>
</dbReference>
<protein>
    <recommendedName>
        <fullName evidence="6">Acetyl-coenzyme A synthetase</fullName>
        <shortName evidence="6">AcCoA synthetase</shortName>
        <shortName evidence="6">Acs</shortName>
        <ecNumber evidence="6">6.2.1.1</ecNumber>
    </recommendedName>
    <alternativeName>
        <fullName evidence="6">Acetate--CoA ligase</fullName>
    </alternativeName>
    <alternativeName>
        <fullName evidence="6">Acyl-activating enzyme</fullName>
    </alternativeName>
</protein>
<evidence type="ECO:0000259" key="7">
    <source>
        <dbReference type="Pfam" id="PF00501"/>
    </source>
</evidence>
<proteinExistence type="inferred from homology"/>
<keyword evidence="4 6" id="KW-0067">ATP-binding</keyword>
<organism evidence="10 11">
    <name type="scientific">Pendulispora rubella</name>
    <dbReference type="NCBI Taxonomy" id="2741070"/>
    <lineage>
        <taxon>Bacteria</taxon>
        <taxon>Pseudomonadati</taxon>
        <taxon>Myxococcota</taxon>
        <taxon>Myxococcia</taxon>
        <taxon>Myxococcales</taxon>
        <taxon>Sorangiineae</taxon>
        <taxon>Pendulisporaceae</taxon>
        <taxon>Pendulispora</taxon>
    </lineage>
</organism>
<comment type="similarity">
    <text evidence="1 6">Belongs to the ATP-dependent AMP-binding enzyme family.</text>
</comment>
<dbReference type="NCBIfam" id="NF001208">
    <property type="entry name" value="PRK00174.1"/>
    <property type="match status" value="1"/>
</dbReference>
<comment type="caution">
    <text evidence="6">Lacks conserved residue(s) required for the propagation of feature annotation.</text>
</comment>
<dbReference type="Pfam" id="PF00501">
    <property type="entry name" value="AMP-binding"/>
    <property type="match status" value="1"/>
</dbReference>
<reference evidence="10" key="1">
    <citation type="submission" date="2021-12" db="EMBL/GenBank/DDBJ databases">
        <title>Discovery of the Pendulisporaceae a myxobacterial family with distinct sporulation behavior and unique specialized metabolism.</title>
        <authorList>
            <person name="Garcia R."/>
            <person name="Popoff A."/>
            <person name="Bader C.D."/>
            <person name="Loehr J."/>
            <person name="Walesch S."/>
            <person name="Walt C."/>
            <person name="Boldt J."/>
            <person name="Bunk B."/>
            <person name="Haeckl F.J.F.P.J."/>
            <person name="Gunesch A.P."/>
            <person name="Birkelbach J."/>
            <person name="Nuebel U."/>
            <person name="Pietschmann T."/>
            <person name="Bach T."/>
            <person name="Mueller R."/>
        </authorList>
    </citation>
    <scope>NUCLEOTIDE SEQUENCE</scope>
    <source>
        <strain evidence="10">MSr11367</strain>
    </source>
</reference>
<dbReference type="Gene3D" id="3.40.50.12780">
    <property type="entry name" value="N-terminal domain of ligase-like"/>
    <property type="match status" value="1"/>
</dbReference>
<feature type="binding site" evidence="6">
    <location>
        <position position="554"/>
    </location>
    <ligand>
        <name>Mg(2+)</name>
        <dbReference type="ChEBI" id="CHEBI:18420"/>
    </ligand>
</feature>
<evidence type="ECO:0000256" key="5">
    <source>
        <dbReference type="ARBA" id="ARBA00022990"/>
    </source>
</evidence>
<dbReference type="SUPFAM" id="SSF56801">
    <property type="entry name" value="Acetyl-CoA synthetase-like"/>
    <property type="match status" value="1"/>
</dbReference>
<feature type="binding site" evidence="6">
    <location>
        <position position="538"/>
    </location>
    <ligand>
        <name>ATP</name>
        <dbReference type="ChEBI" id="CHEBI:30616"/>
    </ligand>
</feature>
<evidence type="ECO:0000259" key="9">
    <source>
        <dbReference type="Pfam" id="PF16177"/>
    </source>
</evidence>
<keyword evidence="2 6" id="KW-0436">Ligase</keyword>
<dbReference type="NCBIfam" id="TIGR02188">
    <property type="entry name" value="Ac_CoA_lig_AcsA"/>
    <property type="match status" value="1"/>
</dbReference>
<evidence type="ECO:0000256" key="1">
    <source>
        <dbReference type="ARBA" id="ARBA00006432"/>
    </source>
</evidence>
<keyword evidence="5 6" id="KW-0007">Acetylation</keyword>
<comment type="cofactor">
    <cofactor evidence="6">
        <name>Mg(2+)</name>
        <dbReference type="ChEBI" id="CHEBI:18420"/>
    </cofactor>
</comment>
<feature type="binding site" evidence="6">
    <location>
        <begin position="196"/>
        <end position="199"/>
    </location>
    <ligand>
        <name>CoA</name>
        <dbReference type="ChEBI" id="CHEBI:57287"/>
    </ligand>
</feature>
<feature type="binding site" evidence="6">
    <location>
        <position position="527"/>
    </location>
    <ligand>
        <name>ATP</name>
        <dbReference type="ChEBI" id="CHEBI:30616"/>
    </ligand>
</feature>
<feature type="binding site" evidence="6">
    <location>
        <begin position="399"/>
        <end position="401"/>
    </location>
    <ligand>
        <name>ATP</name>
        <dbReference type="ChEBI" id="CHEBI:30616"/>
    </ligand>
</feature>
<accession>A0ABZ2KZW8</accession>
<evidence type="ECO:0000313" key="10">
    <source>
        <dbReference type="EMBL" id="WXB02520.1"/>
    </source>
</evidence>
<name>A0ABZ2KZW8_9BACT</name>
<feature type="binding site" evidence="6">
    <location>
        <position position="551"/>
    </location>
    <ligand>
        <name>Mg(2+)</name>
        <dbReference type="ChEBI" id="CHEBI:18420"/>
    </ligand>
</feature>
<comment type="PTM">
    <text evidence="6">Acetylated. Deacetylation by the SIR2-homolog deacetylase activates the enzyme.</text>
</comment>
<feature type="binding site" evidence="6">
    <location>
        <position position="323"/>
    </location>
    <ligand>
        <name>CoA</name>
        <dbReference type="ChEBI" id="CHEBI:57287"/>
    </ligand>
</feature>
<feature type="binding site" evidence="6">
    <location>
        <position position="347"/>
    </location>
    <ligand>
        <name>CoA</name>
        <dbReference type="ChEBI" id="CHEBI:57287"/>
    </ligand>
</feature>
<keyword evidence="6" id="KW-0460">Magnesium</keyword>
<feature type="domain" description="Acetyl-coenzyme A synthetase N-terminal" evidence="9">
    <location>
        <begin position="33"/>
        <end position="86"/>
    </location>
</feature>
<dbReference type="RefSeq" id="WP_394832149.1">
    <property type="nucleotide sequence ID" value="NZ_CP089929.1"/>
</dbReference>
<dbReference type="PANTHER" id="PTHR24095:SF14">
    <property type="entry name" value="ACETYL-COENZYME A SYNTHETASE 1"/>
    <property type="match status" value="1"/>
</dbReference>
<dbReference type="InterPro" id="IPR032387">
    <property type="entry name" value="ACAS_N"/>
</dbReference>
<feature type="binding site" evidence="6">
    <location>
        <begin position="423"/>
        <end position="428"/>
    </location>
    <ligand>
        <name>ATP</name>
        <dbReference type="ChEBI" id="CHEBI:30616"/>
    </ligand>
</feature>
<dbReference type="InterPro" id="IPR045851">
    <property type="entry name" value="AMP-bd_C_sf"/>
</dbReference>
<dbReference type="PANTHER" id="PTHR24095">
    <property type="entry name" value="ACETYL-COENZYME A SYNTHETASE"/>
    <property type="match status" value="1"/>
</dbReference>
<dbReference type="InterPro" id="IPR011904">
    <property type="entry name" value="Ac_CoA_lig"/>
</dbReference>
<dbReference type="InterPro" id="IPR025110">
    <property type="entry name" value="AMP-bd_C"/>
</dbReference>
<dbReference type="PROSITE" id="PS00455">
    <property type="entry name" value="AMP_BINDING"/>
    <property type="match status" value="1"/>
</dbReference>
<dbReference type="InterPro" id="IPR020845">
    <property type="entry name" value="AMP-binding_CS"/>
</dbReference>
<feature type="domain" description="AMP-dependent synthetase/ligase" evidence="7">
    <location>
        <begin position="97"/>
        <end position="485"/>
    </location>
</feature>
<sequence>MTDGIESRLKEERKFVPSAEFSAHARVQSHAEYASLYTQSIESPEEFWRDQTCDLVFRTRPTSFLEWNLPKAKFFGGATLNITESCLDRHLKTAARTRAAIVWEGEPGDTRTLTYFELHRETVRLATQLASLGVRAGDRVAIYMGMVPETAVAMLACARLGATHSVIFGGFSSDALRDRINDCGAKLLLTQDGAWRRGSVVPLKQMADVAVAQTPTIEKVVVLRRIGGEKAPVTMKEGRDIWWDDLVAREAAPEHRAIAENPAAFDAEHPLFVLYTSGSTGKPKGVLHTTAGYLAGAHVTSKYVFDLREGDLYWCTADVGWVTGHSYLVYGPLSCGASCLMYEGAPNFPDPGRFWQIIERHGVTILYTAPTAIRAFIRWGDDWPNKANLSSLRLLGSVGEPINPEAWTWYHRVVGGGRCPIVDTWWQTETGSIMLTTLPGACFSKPGSTGLPFFGVDIAVVKDRGEPCGTNEGGKLVIKRPWPSMARTLYNDDERFVSAYWKQIEGVYFTGDGARKDEDGYFWVVGRIDDVLNVAGHRIGTAEIESALVSHPFVAEAAAVGKPDELKGQALVVFVTLKQGQTANAETKANLSKHIEKEIGKFARPDSIRFADALPKTRSGKIMRRLLKEVASGATEAKGDTSTLEDLSVLAKLRADED</sequence>
<dbReference type="Proteomes" id="UP001374803">
    <property type="component" value="Chromosome"/>
</dbReference>
<feature type="binding site" evidence="6">
    <location>
        <position position="549"/>
    </location>
    <ligand>
        <name>Mg(2+)</name>
        <dbReference type="ChEBI" id="CHEBI:18420"/>
    </ligand>
</feature>
<evidence type="ECO:0000256" key="6">
    <source>
        <dbReference type="HAMAP-Rule" id="MF_01123"/>
    </source>
</evidence>
<feature type="binding site" evidence="6">
    <location>
        <position position="512"/>
    </location>
    <ligand>
        <name>ATP</name>
        <dbReference type="ChEBI" id="CHEBI:30616"/>
    </ligand>
</feature>